<dbReference type="Gene3D" id="3.90.79.10">
    <property type="entry name" value="Nucleoside Triphosphate Pyrophosphohydrolase"/>
    <property type="match status" value="1"/>
</dbReference>
<dbReference type="InterPro" id="IPR015797">
    <property type="entry name" value="NUDIX_hydrolase-like_dom_sf"/>
</dbReference>
<name>A0A507B5G2_9PEZI</name>
<dbReference type="GO" id="GO:0016787">
    <property type="term" value="F:hydrolase activity"/>
    <property type="evidence" value="ECO:0007669"/>
    <property type="project" value="UniProtKB-KW"/>
</dbReference>
<dbReference type="CDD" id="cd02883">
    <property type="entry name" value="NUDIX_Hydrolase"/>
    <property type="match status" value="1"/>
</dbReference>
<dbReference type="PANTHER" id="PTHR43046">
    <property type="entry name" value="GDP-MANNOSE MANNOSYL HYDROLASE"/>
    <property type="match status" value="1"/>
</dbReference>
<dbReference type="GeneID" id="41974805"/>
<evidence type="ECO:0000313" key="5">
    <source>
        <dbReference type="EMBL" id="TPX11860.1"/>
    </source>
</evidence>
<dbReference type="Pfam" id="PF00293">
    <property type="entry name" value="NUDIX"/>
    <property type="match status" value="1"/>
</dbReference>
<reference evidence="5 6" key="1">
    <citation type="submission" date="2019-06" db="EMBL/GenBank/DDBJ databases">
        <title>Draft genome sequence of the filamentous fungus Phialemoniopsis curvata isolated from diesel fuel.</title>
        <authorList>
            <person name="Varaljay V.A."/>
            <person name="Lyon W.J."/>
            <person name="Crouch A.L."/>
            <person name="Drake C.E."/>
            <person name="Hollomon J.M."/>
            <person name="Nadeau L.J."/>
            <person name="Nunn H.S."/>
            <person name="Stevenson B.S."/>
            <person name="Bojanowski C.L."/>
            <person name="Crookes-Goodson W.J."/>
        </authorList>
    </citation>
    <scope>NUCLEOTIDE SEQUENCE [LARGE SCALE GENOMIC DNA]</scope>
    <source>
        <strain evidence="5 6">D216</strain>
    </source>
</reference>
<dbReference type="OrthoDB" id="276276at2759"/>
<protein>
    <recommendedName>
        <fullName evidence="4">Nudix hydrolase domain-containing protein</fullName>
    </recommendedName>
</protein>
<dbReference type="InterPro" id="IPR000086">
    <property type="entry name" value="NUDIX_hydrolase_dom"/>
</dbReference>
<dbReference type="SUPFAM" id="SSF55811">
    <property type="entry name" value="Nudix"/>
    <property type="match status" value="1"/>
</dbReference>
<dbReference type="AlphaFoldDB" id="A0A507B5G2"/>
<dbReference type="InterPro" id="IPR020476">
    <property type="entry name" value="Nudix_hydrolase"/>
</dbReference>
<dbReference type="PRINTS" id="PR00502">
    <property type="entry name" value="NUDIXFAMILY"/>
</dbReference>
<dbReference type="PROSITE" id="PS51462">
    <property type="entry name" value="NUDIX"/>
    <property type="match status" value="1"/>
</dbReference>
<proteinExistence type="predicted"/>
<keyword evidence="6" id="KW-1185">Reference proteome</keyword>
<dbReference type="EMBL" id="SKBQ01000045">
    <property type="protein sequence ID" value="TPX11860.1"/>
    <property type="molecule type" value="Genomic_DNA"/>
</dbReference>
<keyword evidence="3" id="KW-0460">Magnesium</keyword>
<evidence type="ECO:0000256" key="2">
    <source>
        <dbReference type="ARBA" id="ARBA00022801"/>
    </source>
</evidence>
<comment type="caution">
    <text evidence="5">The sequence shown here is derived from an EMBL/GenBank/DDBJ whole genome shotgun (WGS) entry which is preliminary data.</text>
</comment>
<accession>A0A507B5G2</accession>
<dbReference type="RefSeq" id="XP_030993571.1">
    <property type="nucleotide sequence ID" value="XM_031142093.1"/>
</dbReference>
<dbReference type="Proteomes" id="UP000319257">
    <property type="component" value="Unassembled WGS sequence"/>
</dbReference>
<sequence length="214" mass="23254">MSTYSPPTTLEIHPSLDAFRVPIREYLASTNPPLAGLIVSALIFKPAKSHTANGGGAQRHGEKDRVLLVQRSATDGCPHLWEAPGGGAEPGVDGSPLDALVREVREETGLTVVRVRGLVDAETEWTVKGGAWRKASFEAEVEAHDQTSDIEADTVDVVLDPAEHQDYAWVSREELAGGMTADGRELNITFPTQTDILMKGFDLRERTDLKLEAQ</sequence>
<dbReference type="InParanoid" id="A0A507B5G2"/>
<organism evidence="5 6">
    <name type="scientific">Thyridium curvatum</name>
    <dbReference type="NCBI Taxonomy" id="1093900"/>
    <lineage>
        <taxon>Eukaryota</taxon>
        <taxon>Fungi</taxon>
        <taxon>Dikarya</taxon>
        <taxon>Ascomycota</taxon>
        <taxon>Pezizomycotina</taxon>
        <taxon>Sordariomycetes</taxon>
        <taxon>Sordariomycetidae</taxon>
        <taxon>Thyridiales</taxon>
        <taxon>Thyridiaceae</taxon>
        <taxon>Thyridium</taxon>
    </lineage>
</organism>
<evidence type="ECO:0000256" key="3">
    <source>
        <dbReference type="ARBA" id="ARBA00022842"/>
    </source>
</evidence>
<evidence type="ECO:0000256" key="1">
    <source>
        <dbReference type="ARBA" id="ARBA00001946"/>
    </source>
</evidence>
<gene>
    <name evidence="5" type="ORF">E0L32_007358</name>
</gene>
<evidence type="ECO:0000259" key="4">
    <source>
        <dbReference type="PROSITE" id="PS51462"/>
    </source>
</evidence>
<keyword evidence="2" id="KW-0378">Hydrolase</keyword>
<feature type="domain" description="Nudix hydrolase" evidence="4">
    <location>
        <begin position="48"/>
        <end position="194"/>
    </location>
</feature>
<evidence type="ECO:0000313" key="6">
    <source>
        <dbReference type="Proteomes" id="UP000319257"/>
    </source>
</evidence>
<dbReference type="PANTHER" id="PTHR43046:SF12">
    <property type="entry name" value="GDP-MANNOSE MANNOSYL HYDROLASE"/>
    <property type="match status" value="1"/>
</dbReference>
<comment type="cofactor">
    <cofactor evidence="1">
        <name>Mg(2+)</name>
        <dbReference type="ChEBI" id="CHEBI:18420"/>
    </cofactor>
</comment>